<dbReference type="PANTHER" id="PTHR39456:SF1">
    <property type="entry name" value="METAL-DEPENDENT HYDROLASE"/>
    <property type="match status" value="1"/>
</dbReference>
<dbReference type="GO" id="GO:0016787">
    <property type="term" value="F:hydrolase activity"/>
    <property type="evidence" value="ECO:0007669"/>
    <property type="project" value="UniProtKB-KW"/>
</dbReference>
<dbReference type="AlphaFoldDB" id="A0A7H8N9N1"/>
<feature type="region of interest" description="Disordered" evidence="1">
    <location>
        <begin position="1"/>
        <end position="47"/>
    </location>
</feature>
<dbReference type="InterPro" id="IPR016516">
    <property type="entry name" value="UCP07580"/>
</dbReference>
<organism evidence="3 4">
    <name type="scientific">Streptomyces buecherae</name>
    <dbReference type="NCBI Taxonomy" id="2763006"/>
    <lineage>
        <taxon>Bacteria</taxon>
        <taxon>Bacillati</taxon>
        <taxon>Actinomycetota</taxon>
        <taxon>Actinomycetes</taxon>
        <taxon>Kitasatosporales</taxon>
        <taxon>Streptomycetaceae</taxon>
        <taxon>Streptomyces</taxon>
    </lineage>
</organism>
<evidence type="ECO:0000313" key="4">
    <source>
        <dbReference type="Proteomes" id="UP000509303"/>
    </source>
</evidence>
<sequence>MDGRAVPSGHGDGHEHGDQGGTAGAGERPAGGIAEREPGSGARIAPRRVSFDWDGTPLHWIPGEPTATHVVNVLHLLLPAGERWFVKVFKEALPLVTDPDLLRDVKGFMGQEATHSTQHTYVLDHLAAQGLDTVPYLRRLDFLFDVLLGDKPPFRQPVPPREWLRFRLAVIAAIEQFTAVLGDWVLGADALEEAETDPVMLDLLRWHGAEEVEHRSVAFDMYQHCAGTGATGYARRLYAMAVVAPVMLWLWASGTAYLLRHDPVLGRRLRYSLREHNRAVAKGLLPTWGELGRAIPRYMKRSYHPSQEGSLRRAVEYLASSPAARSAAGAFARATL</sequence>
<keyword evidence="2" id="KW-1133">Transmembrane helix</keyword>
<gene>
    <name evidence="3" type="ORF">HUT08_18045</name>
</gene>
<accession>A0A7H8N9N1</accession>
<dbReference type="PANTHER" id="PTHR39456">
    <property type="entry name" value="METAL-DEPENDENT HYDROLASE"/>
    <property type="match status" value="1"/>
</dbReference>
<reference evidence="3 4" key="1">
    <citation type="submission" date="2020-06" db="EMBL/GenBank/DDBJ databases">
        <title>Genome mining for natural products.</title>
        <authorList>
            <person name="Zhang B."/>
            <person name="Shi J."/>
            <person name="Ge H."/>
        </authorList>
    </citation>
    <scope>NUCLEOTIDE SEQUENCE [LARGE SCALE GENOMIC DNA]</scope>
    <source>
        <strain evidence="3 4">NA00687</strain>
    </source>
</reference>
<dbReference type="Proteomes" id="UP000509303">
    <property type="component" value="Chromosome"/>
</dbReference>
<keyword evidence="4" id="KW-1185">Reference proteome</keyword>
<keyword evidence="2" id="KW-0812">Transmembrane</keyword>
<evidence type="ECO:0000256" key="1">
    <source>
        <dbReference type="SAM" id="MobiDB-lite"/>
    </source>
</evidence>
<proteinExistence type="predicted"/>
<dbReference type="Pfam" id="PF10118">
    <property type="entry name" value="Metal_hydrol"/>
    <property type="match status" value="1"/>
</dbReference>
<dbReference type="EMBL" id="CP054929">
    <property type="protein sequence ID" value="QKW51121.1"/>
    <property type="molecule type" value="Genomic_DNA"/>
</dbReference>
<keyword evidence="3" id="KW-0378">Hydrolase</keyword>
<dbReference type="RefSeq" id="WP_176162846.1">
    <property type="nucleotide sequence ID" value="NZ_CP054929.1"/>
</dbReference>
<dbReference type="PIRSF" id="PIRSF007580">
    <property type="entry name" value="UCP07580"/>
    <property type="match status" value="1"/>
</dbReference>
<protein>
    <submittedName>
        <fullName evidence="3">Metal-dependent hydrolase</fullName>
    </submittedName>
</protein>
<name>A0A7H8N9N1_9ACTN</name>
<keyword evidence="2" id="KW-0472">Membrane</keyword>
<evidence type="ECO:0000313" key="3">
    <source>
        <dbReference type="EMBL" id="QKW51121.1"/>
    </source>
</evidence>
<feature type="transmembrane region" description="Helical" evidence="2">
    <location>
        <begin position="237"/>
        <end position="259"/>
    </location>
</feature>
<evidence type="ECO:0000256" key="2">
    <source>
        <dbReference type="SAM" id="Phobius"/>
    </source>
</evidence>